<accession>A0AC35FQX0</accession>
<reference evidence="2" key="1">
    <citation type="submission" date="2022-11" db="UniProtKB">
        <authorList>
            <consortium name="WormBaseParasite"/>
        </authorList>
    </citation>
    <scope>IDENTIFICATION</scope>
</reference>
<protein>
    <submittedName>
        <fullName evidence="2">Uncharacterized protein</fullName>
    </submittedName>
</protein>
<evidence type="ECO:0000313" key="1">
    <source>
        <dbReference type="Proteomes" id="UP000887580"/>
    </source>
</evidence>
<dbReference type="Proteomes" id="UP000887580">
    <property type="component" value="Unplaced"/>
</dbReference>
<sequence length="254" mass="26571">MSLLQPSVIETTDKDDPLGKLVEFSNRFGTTQTATVTHNHSNITNGSPTSDPATRMSALFDVAANHFIPYHQGYGAYSTPWNTVGNGHNGNGNNNNNNVVVGNDNTSPNWLTAALTGSAYDPSAAAAAAASSWFTSYHQHPSTTLPSTTSTTQNRMSSSDAVTAAAAVAAYGSTYLNSLPTAGLLPTIPSSLTPSLNVSSPNFNNNTLTNSRARGNNPNKQTTNKYSAKTACQCPTCVKTATEAQSPKLALKIA</sequence>
<evidence type="ECO:0000313" key="2">
    <source>
        <dbReference type="WBParaSite" id="PS1159_v2.g20041.t1"/>
    </source>
</evidence>
<name>A0AC35FQX0_9BILA</name>
<organism evidence="1 2">
    <name type="scientific">Panagrolaimus sp. PS1159</name>
    <dbReference type="NCBI Taxonomy" id="55785"/>
    <lineage>
        <taxon>Eukaryota</taxon>
        <taxon>Metazoa</taxon>
        <taxon>Ecdysozoa</taxon>
        <taxon>Nematoda</taxon>
        <taxon>Chromadorea</taxon>
        <taxon>Rhabditida</taxon>
        <taxon>Tylenchina</taxon>
        <taxon>Panagrolaimomorpha</taxon>
        <taxon>Panagrolaimoidea</taxon>
        <taxon>Panagrolaimidae</taxon>
        <taxon>Panagrolaimus</taxon>
    </lineage>
</organism>
<dbReference type="WBParaSite" id="PS1159_v2.g20041.t1">
    <property type="protein sequence ID" value="PS1159_v2.g20041.t1"/>
    <property type="gene ID" value="PS1159_v2.g20041"/>
</dbReference>
<proteinExistence type="predicted"/>